<dbReference type="Gene3D" id="1.20.5.110">
    <property type="match status" value="1"/>
</dbReference>
<dbReference type="Pfam" id="PF00957">
    <property type="entry name" value="Synaptobrevin"/>
    <property type="match status" value="1"/>
</dbReference>
<evidence type="ECO:0000256" key="1">
    <source>
        <dbReference type="ARBA" id="ARBA00008025"/>
    </source>
</evidence>
<keyword evidence="3" id="KW-0175">Coiled coil</keyword>
<dbReference type="GeneTree" id="ENSGT00940000158192"/>
<evidence type="ECO:0000259" key="5">
    <source>
        <dbReference type="PROSITE" id="PS50892"/>
    </source>
</evidence>
<dbReference type="Proteomes" id="UP000594220">
    <property type="component" value="Unplaced"/>
</dbReference>
<dbReference type="PROSITE" id="PS50892">
    <property type="entry name" value="V_SNARE"/>
    <property type="match status" value="1"/>
</dbReference>
<dbReference type="AlphaFoldDB" id="A0A7M4EZK2"/>
<dbReference type="InterPro" id="IPR016444">
    <property type="entry name" value="Synaptobrevin/VAMP"/>
</dbReference>
<evidence type="ECO:0000256" key="4">
    <source>
        <dbReference type="SAM" id="Phobius"/>
    </source>
</evidence>
<evidence type="ECO:0000256" key="2">
    <source>
        <dbReference type="ARBA" id="ARBA00046280"/>
    </source>
</evidence>
<dbReference type="PRINTS" id="PR00219">
    <property type="entry name" value="SYNAPTOBREVN"/>
</dbReference>
<dbReference type="SUPFAM" id="SSF58038">
    <property type="entry name" value="SNARE fusion complex"/>
    <property type="match status" value="1"/>
</dbReference>
<comment type="subcellular location">
    <subcellularLocation>
        <location evidence="2">Endomembrane system</location>
        <topology evidence="2">Single-pass type IV membrane protein</topology>
    </subcellularLocation>
</comment>
<dbReference type="PROSITE" id="PS00417">
    <property type="entry name" value="SYNAPTOBREVIN"/>
    <property type="match status" value="1"/>
</dbReference>
<keyword evidence="4" id="KW-1133">Transmembrane helix</keyword>
<keyword evidence="4" id="KW-0812">Transmembrane</keyword>
<keyword evidence="7" id="KW-1185">Reference proteome</keyword>
<dbReference type="InterPro" id="IPR001388">
    <property type="entry name" value="Synaptobrevin-like"/>
</dbReference>
<feature type="transmembrane region" description="Helical" evidence="4">
    <location>
        <begin position="228"/>
        <end position="247"/>
    </location>
</feature>
<dbReference type="Ensembl" id="ENSCPRT00005018691.1">
    <property type="protein sequence ID" value="ENSCPRP00005015961.1"/>
    <property type="gene ID" value="ENSCPRG00005011160.1"/>
</dbReference>
<evidence type="ECO:0000313" key="6">
    <source>
        <dbReference type="Ensembl" id="ENSCPRP00005015961.1"/>
    </source>
</evidence>
<evidence type="ECO:0000313" key="7">
    <source>
        <dbReference type="Proteomes" id="UP000594220"/>
    </source>
</evidence>
<organism evidence="6 7">
    <name type="scientific">Crocodylus porosus</name>
    <name type="common">Saltwater crocodile</name>
    <name type="synonym">Estuarine crocodile</name>
    <dbReference type="NCBI Taxonomy" id="8502"/>
    <lineage>
        <taxon>Eukaryota</taxon>
        <taxon>Metazoa</taxon>
        <taxon>Chordata</taxon>
        <taxon>Craniata</taxon>
        <taxon>Vertebrata</taxon>
        <taxon>Euteleostomi</taxon>
        <taxon>Archelosauria</taxon>
        <taxon>Archosauria</taxon>
        <taxon>Crocodylia</taxon>
        <taxon>Longirostres</taxon>
        <taxon>Crocodylidae</taxon>
        <taxon>Crocodylus</taxon>
    </lineage>
</organism>
<dbReference type="GO" id="GO:0012505">
    <property type="term" value="C:endomembrane system"/>
    <property type="evidence" value="ECO:0007669"/>
    <property type="project" value="UniProtKB-SubCell"/>
</dbReference>
<evidence type="ECO:0000256" key="3">
    <source>
        <dbReference type="PROSITE-ProRule" id="PRU00290"/>
    </source>
</evidence>
<dbReference type="InterPro" id="IPR042855">
    <property type="entry name" value="V_SNARE_CC"/>
</dbReference>
<feature type="domain" description="V-SNARE coiled-coil homology" evidence="5">
    <location>
        <begin position="164"/>
        <end position="224"/>
    </location>
</feature>
<dbReference type="GO" id="GO:0016020">
    <property type="term" value="C:membrane"/>
    <property type="evidence" value="ECO:0007669"/>
    <property type="project" value="InterPro"/>
</dbReference>
<reference evidence="6" key="2">
    <citation type="submission" date="2025-09" db="UniProtKB">
        <authorList>
            <consortium name="Ensembl"/>
        </authorList>
    </citation>
    <scope>IDENTIFICATION</scope>
</reference>
<dbReference type="GO" id="GO:0016192">
    <property type="term" value="P:vesicle-mediated transport"/>
    <property type="evidence" value="ECO:0007669"/>
    <property type="project" value="InterPro"/>
</dbReference>
<reference evidence="6" key="1">
    <citation type="submission" date="2025-08" db="UniProtKB">
        <authorList>
            <consortium name="Ensembl"/>
        </authorList>
    </citation>
    <scope>IDENTIFICATION</scope>
</reference>
<dbReference type="PANTHER" id="PTHR45701">
    <property type="entry name" value="SYNAPTOBREVIN FAMILY MEMBER"/>
    <property type="match status" value="1"/>
</dbReference>
<keyword evidence="4" id="KW-0472">Membrane</keyword>
<sequence>RGCLQPGGRLRPALTLGGQEGCAGWGCESPPEPGPAATGALEPRPFSQDEHVSCRVLAPAPCHAGRAARSAAWVTTGRLPTRTWPARRHGRLGSAPGSAGGAGLTVGSAVLVPLQPSGPAAQARPLPQAVAGAEEALPRRHILQLSSLRATSGLVLLPGEPVRCAGGRPPDRQHVVDIMRVNVDKVLERDQKLSELDDRADALQAGASQFETSAAKLKRKYWWKNCKMWAILIVTVLIIIIIIIVWSTSS</sequence>
<dbReference type="CDD" id="cd15870">
    <property type="entry name" value="R-SNARE_VAMP2"/>
    <property type="match status" value="1"/>
</dbReference>
<protein>
    <submittedName>
        <fullName evidence="6">Vesicle associated membrane protein 3</fullName>
    </submittedName>
</protein>
<proteinExistence type="inferred from homology"/>
<comment type="similarity">
    <text evidence="1">Belongs to the synaptobrevin family.</text>
</comment>
<name>A0A7M4EZK2_CROPO</name>
<accession>A0A7M4EZK2</accession>